<evidence type="ECO:0000313" key="7">
    <source>
        <dbReference type="Proteomes" id="UP000823750"/>
    </source>
</evidence>
<proteinExistence type="inferred from homology"/>
<dbReference type="GO" id="GO:0006412">
    <property type="term" value="P:translation"/>
    <property type="evidence" value="ECO:0007669"/>
    <property type="project" value="UniProtKB-UniRule"/>
</dbReference>
<reference evidence="6" key="1">
    <citation type="submission" date="2020-10" db="EMBL/GenBank/DDBJ databases">
        <authorList>
            <person name="Gilroy R."/>
        </authorList>
    </citation>
    <scope>NUCLEOTIDE SEQUENCE</scope>
    <source>
        <strain evidence="6">B2-16538</strain>
    </source>
</reference>
<name>A0A9D9J4J3_9BACT</name>
<evidence type="ECO:0000256" key="3">
    <source>
        <dbReference type="ARBA" id="ARBA00023274"/>
    </source>
</evidence>
<comment type="caution">
    <text evidence="6">The sequence shown here is derived from an EMBL/GenBank/DDBJ whole genome shotgun (WGS) entry which is preliminary data.</text>
</comment>
<evidence type="ECO:0000256" key="1">
    <source>
        <dbReference type="ARBA" id="ARBA00009254"/>
    </source>
</evidence>
<dbReference type="Proteomes" id="UP000823750">
    <property type="component" value="Unassembled WGS sequence"/>
</dbReference>
<dbReference type="Gene3D" id="1.10.287.310">
    <property type="match status" value="1"/>
</dbReference>
<dbReference type="InterPro" id="IPR036049">
    <property type="entry name" value="Ribosomal_uL29_sf"/>
</dbReference>
<dbReference type="NCBIfam" id="TIGR00012">
    <property type="entry name" value="L29"/>
    <property type="match status" value="1"/>
</dbReference>
<evidence type="ECO:0000256" key="2">
    <source>
        <dbReference type="ARBA" id="ARBA00022980"/>
    </source>
</evidence>
<keyword evidence="2 5" id="KW-0689">Ribosomal protein</keyword>
<dbReference type="HAMAP" id="MF_00374">
    <property type="entry name" value="Ribosomal_uL29"/>
    <property type="match status" value="1"/>
</dbReference>
<dbReference type="AlphaFoldDB" id="A0A9D9J4J3"/>
<gene>
    <name evidence="5 6" type="primary">rpmC</name>
    <name evidence="6" type="ORF">IAB78_08065</name>
</gene>
<evidence type="ECO:0000256" key="5">
    <source>
        <dbReference type="HAMAP-Rule" id="MF_00374"/>
    </source>
</evidence>
<dbReference type="EMBL" id="JADILX010000123">
    <property type="protein sequence ID" value="MBO8486361.1"/>
    <property type="molecule type" value="Genomic_DNA"/>
</dbReference>
<organism evidence="6 7">
    <name type="scientific">Candidatus Cryptobacteroides excrementavium</name>
    <dbReference type="NCBI Taxonomy" id="2840759"/>
    <lineage>
        <taxon>Bacteria</taxon>
        <taxon>Pseudomonadati</taxon>
        <taxon>Bacteroidota</taxon>
        <taxon>Bacteroidia</taxon>
        <taxon>Bacteroidales</taxon>
        <taxon>Candidatus Cryptobacteroides</taxon>
    </lineage>
</organism>
<protein>
    <recommendedName>
        <fullName evidence="4 5">Large ribosomal subunit protein uL29</fullName>
    </recommendedName>
</protein>
<dbReference type="SUPFAM" id="SSF46561">
    <property type="entry name" value="Ribosomal protein L29 (L29p)"/>
    <property type="match status" value="1"/>
</dbReference>
<evidence type="ECO:0000256" key="4">
    <source>
        <dbReference type="ARBA" id="ARBA00035204"/>
    </source>
</evidence>
<comment type="similarity">
    <text evidence="1 5">Belongs to the universal ribosomal protein uL29 family.</text>
</comment>
<dbReference type="GO" id="GO:0003735">
    <property type="term" value="F:structural constituent of ribosome"/>
    <property type="evidence" value="ECO:0007669"/>
    <property type="project" value="InterPro"/>
</dbReference>
<keyword evidence="3 5" id="KW-0687">Ribonucleoprotein</keyword>
<dbReference type="GO" id="GO:0005840">
    <property type="term" value="C:ribosome"/>
    <property type="evidence" value="ECO:0007669"/>
    <property type="project" value="UniProtKB-KW"/>
</dbReference>
<dbReference type="Pfam" id="PF00831">
    <property type="entry name" value="Ribosomal_L29"/>
    <property type="match status" value="1"/>
</dbReference>
<sequence length="64" mass="7374">MKASEIREMSVSDLRDRIEAEKAALDTMKINHAISPLEDTSKIRKSRKDIARMMTILAEKEKQN</sequence>
<reference evidence="6" key="2">
    <citation type="journal article" date="2021" name="PeerJ">
        <title>Extensive microbial diversity within the chicken gut microbiome revealed by metagenomics and culture.</title>
        <authorList>
            <person name="Gilroy R."/>
            <person name="Ravi A."/>
            <person name="Getino M."/>
            <person name="Pursley I."/>
            <person name="Horton D.L."/>
            <person name="Alikhan N.F."/>
            <person name="Baker D."/>
            <person name="Gharbi K."/>
            <person name="Hall N."/>
            <person name="Watson M."/>
            <person name="Adriaenssens E.M."/>
            <person name="Foster-Nyarko E."/>
            <person name="Jarju S."/>
            <person name="Secka A."/>
            <person name="Antonio M."/>
            <person name="Oren A."/>
            <person name="Chaudhuri R.R."/>
            <person name="La Ragione R."/>
            <person name="Hildebrand F."/>
            <person name="Pallen M.J."/>
        </authorList>
    </citation>
    <scope>NUCLEOTIDE SEQUENCE</scope>
    <source>
        <strain evidence="6">B2-16538</strain>
    </source>
</reference>
<dbReference type="InterPro" id="IPR001854">
    <property type="entry name" value="Ribosomal_uL29"/>
</dbReference>
<accession>A0A9D9J4J3</accession>
<evidence type="ECO:0000313" key="6">
    <source>
        <dbReference type="EMBL" id="MBO8486361.1"/>
    </source>
</evidence>
<dbReference type="GO" id="GO:1990904">
    <property type="term" value="C:ribonucleoprotein complex"/>
    <property type="evidence" value="ECO:0007669"/>
    <property type="project" value="UniProtKB-KW"/>
</dbReference>
<dbReference type="CDD" id="cd00427">
    <property type="entry name" value="Ribosomal_L29_HIP"/>
    <property type="match status" value="1"/>
</dbReference>